<gene>
    <name evidence="9" type="primary">hisC</name>
    <name evidence="11" type="ORF">AWB64_03009</name>
</gene>
<dbReference type="InterPro" id="IPR050106">
    <property type="entry name" value="HistidinolP_aminotransfase"/>
</dbReference>
<evidence type="ECO:0000313" key="11">
    <source>
        <dbReference type="EMBL" id="SAL32604.1"/>
    </source>
</evidence>
<dbReference type="GO" id="GO:0030170">
    <property type="term" value="F:pyridoxal phosphate binding"/>
    <property type="evidence" value="ECO:0007669"/>
    <property type="project" value="InterPro"/>
</dbReference>
<feature type="domain" description="Aminotransferase class I/classII large" evidence="10">
    <location>
        <begin position="37"/>
        <end position="361"/>
    </location>
</feature>
<dbReference type="UniPathway" id="UPA00031">
    <property type="reaction ID" value="UER00012"/>
</dbReference>
<evidence type="ECO:0000256" key="5">
    <source>
        <dbReference type="ARBA" id="ARBA00022576"/>
    </source>
</evidence>
<evidence type="ECO:0000256" key="1">
    <source>
        <dbReference type="ARBA" id="ARBA00001933"/>
    </source>
</evidence>
<dbReference type="InterPro" id="IPR015421">
    <property type="entry name" value="PyrdxlP-dep_Trfase_major"/>
</dbReference>
<comment type="pathway">
    <text evidence="2 9">Amino-acid biosynthesis; L-histidine biosynthesis; L-histidine from 5-phospho-alpha-D-ribose 1-diphosphate: step 7/9.</text>
</comment>
<evidence type="ECO:0000256" key="9">
    <source>
        <dbReference type="HAMAP-Rule" id="MF_01023"/>
    </source>
</evidence>
<proteinExistence type="inferred from homology"/>
<comment type="similarity">
    <text evidence="3 9">Belongs to the class-II pyridoxal-phosphate-dependent aminotransferase family. Histidinol-phosphate aminotransferase subfamily.</text>
</comment>
<dbReference type="PROSITE" id="PS00599">
    <property type="entry name" value="AA_TRANSFER_CLASS_2"/>
    <property type="match status" value="1"/>
</dbReference>
<sequence>MSVKGFMDGLRAEVRGLPAYNAGLSSDAVRTRYDVPHVAKLGSNENPRGASTAVLAHLTQWTTAASLALYPDPSCSVLRAMIADKLGVEPEQILFGNGSEDLLAIAAHTFIAAGEDVVTVVPSFGLHIIYPQSVGANVITVPMRFDFEFDVDALIAALSPQTRMLIVSNPSNPVGCAMNAKEMRRLLDAVSPNTLVLWDEAYFEYAENEEDYPDSLAILRETRLPWLLLRTFSKAYGLAGLRVGYGIASAPELAGLMDRVRTPFNINQIAQEAAAIAFQDEGHVAASVEDARAGRAQMRAALEALGIDPAPSLANFLFFDCGEDAAALAARMLADGVIVKPWREAGYETCMRVSVGSAVDNALFIDSFKRRRTAG</sequence>
<evidence type="ECO:0000256" key="4">
    <source>
        <dbReference type="ARBA" id="ARBA00011738"/>
    </source>
</evidence>
<dbReference type="SUPFAM" id="SSF53383">
    <property type="entry name" value="PLP-dependent transferases"/>
    <property type="match status" value="1"/>
</dbReference>
<protein>
    <recommendedName>
        <fullName evidence="9">Histidinol-phosphate aminotransferase</fullName>
        <ecNumber evidence="9">2.6.1.9</ecNumber>
    </recommendedName>
    <alternativeName>
        <fullName evidence="9">Imidazole acetol-phosphate transaminase</fullName>
    </alternativeName>
</protein>
<evidence type="ECO:0000259" key="10">
    <source>
        <dbReference type="Pfam" id="PF00155"/>
    </source>
</evidence>
<evidence type="ECO:0000313" key="12">
    <source>
        <dbReference type="Proteomes" id="UP000054893"/>
    </source>
</evidence>
<dbReference type="InterPro" id="IPR015424">
    <property type="entry name" value="PyrdxlP-dep_Trfase"/>
</dbReference>
<keyword evidence="9" id="KW-0028">Amino-acid biosynthesis</keyword>
<dbReference type="RefSeq" id="WP_060856182.1">
    <property type="nucleotide sequence ID" value="NZ_FCOC02000008.1"/>
</dbReference>
<dbReference type="HAMAP" id="MF_01023">
    <property type="entry name" value="HisC_aminotrans_2"/>
    <property type="match status" value="1"/>
</dbReference>
<dbReference type="Pfam" id="PF00155">
    <property type="entry name" value="Aminotran_1_2"/>
    <property type="match status" value="1"/>
</dbReference>
<evidence type="ECO:0000256" key="2">
    <source>
        <dbReference type="ARBA" id="ARBA00005011"/>
    </source>
</evidence>
<dbReference type="EC" id="2.6.1.9" evidence="9"/>
<dbReference type="AlphaFoldDB" id="A0A158GKG1"/>
<dbReference type="GO" id="GO:0000105">
    <property type="term" value="P:L-histidine biosynthetic process"/>
    <property type="evidence" value="ECO:0007669"/>
    <property type="project" value="UniProtKB-UniRule"/>
</dbReference>
<evidence type="ECO:0000256" key="7">
    <source>
        <dbReference type="ARBA" id="ARBA00022898"/>
    </source>
</evidence>
<keyword evidence="5 9" id="KW-0032">Aminotransferase</keyword>
<dbReference type="InterPro" id="IPR015422">
    <property type="entry name" value="PyrdxlP-dep_Trfase_small"/>
</dbReference>
<evidence type="ECO:0000256" key="8">
    <source>
        <dbReference type="ARBA" id="ARBA00047481"/>
    </source>
</evidence>
<reference evidence="11 12" key="1">
    <citation type="submission" date="2016-01" db="EMBL/GenBank/DDBJ databases">
        <authorList>
            <person name="Oliw E.H."/>
        </authorList>
    </citation>
    <scope>NUCLEOTIDE SEQUENCE [LARGE SCALE GENOMIC DNA]</scope>
    <source>
        <strain evidence="11">LMG 22029</strain>
    </source>
</reference>
<organism evidence="11 12">
    <name type="scientific">Caballeronia sordidicola</name>
    <name type="common">Burkholderia sordidicola</name>
    <dbReference type="NCBI Taxonomy" id="196367"/>
    <lineage>
        <taxon>Bacteria</taxon>
        <taxon>Pseudomonadati</taxon>
        <taxon>Pseudomonadota</taxon>
        <taxon>Betaproteobacteria</taxon>
        <taxon>Burkholderiales</taxon>
        <taxon>Burkholderiaceae</taxon>
        <taxon>Caballeronia</taxon>
    </lineage>
</organism>
<dbReference type="Gene3D" id="3.90.1150.10">
    <property type="entry name" value="Aspartate Aminotransferase, domain 1"/>
    <property type="match status" value="1"/>
</dbReference>
<evidence type="ECO:0000256" key="6">
    <source>
        <dbReference type="ARBA" id="ARBA00022679"/>
    </source>
</evidence>
<dbReference type="Proteomes" id="UP000054893">
    <property type="component" value="Unassembled WGS sequence"/>
</dbReference>
<comment type="cofactor">
    <cofactor evidence="1 9">
        <name>pyridoxal 5'-phosphate</name>
        <dbReference type="ChEBI" id="CHEBI:597326"/>
    </cofactor>
</comment>
<feature type="modified residue" description="N6-(pyridoxal phosphate)lysine" evidence="9">
    <location>
        <position position="234"/>
    </location>
</feature>
<dbReference type="InterPro" id="IPR001917">
    <property type="entry name" value="Aminotrans_II_pyridoxalP_BS"/>
</dbReference>
<dbReference type="InterPro" id="IPR004839">
    <property type="entry name" value="Aminotransferase_I/II_large"/>
</dbReference>
<dbReference type="GO" id="GO:0004400">
    <property type="term" value="F:histidinol-phosphate transaminase activity"/>
    <property type="evidence" value="ECO:0007669"/>
    <property type="project" value="UniProtKB-UniRule"/>
</dbReference>
<dbReference type="PANTHER" id="PTHR43643:SF3">
    <property type="entry name" value="HISTIDINOL-PHOSPHATE AMINOTRANSFERASE"/>
    <property type="match status" value="1"/>
</dbReference>
<accession>A0A158GKG1</accession>
<dbReference type="Gene3D" id="3.40.640.10">
    <property type="entry name" value="Type I PLP-dependent aspartate aminotransferase-like (Major domain)"/>
    <property type="match status" value="1"/>
</dbReference>
<dbReference type="InterPro" id="IPR005861">
    <property type="entry name" value="HisP_aminotrans"/>
</dbReference>
<evidence type="ECO:0000256" key="3">
    <source>
        <dbReference type="ARBA" id="ARBA00007970"/>
    </source>
</evidence>
<dbReference type="CDD" id="cd00609">
    <property type="entry name" value="AAT_like"/>
    <property type="match status" value="1"/>
</dbReference>
<comment type="catalytic activity">
    <reaction evidence="8 9">
        <text>L-histidinol phosphate + 2-oxoglutarate = 3-(imidazol-4-yl)-2-oxopropyl phosphate + L-glutamate</text>
        <dbReference type="Rhea" id="RHEA:23744"/>
        <dbReference type="ChEBI" id="CHEBI:16810"/>
        <dbReference type="ChEBI" id="CHEBI:29985"/>
        <dbReference type="ChEBI" id="CHEBI:57766"/>
        <dbReference type="ChEBI" id="CHEBI:57980"/>
        <dbReference type="EC" id="2.6.1.9"/>
    </reaction>
</comment>
<name>A0A158GKG1_CABSO</name>
<dbReference type="OrthoDB" id="9813612at2"/>
<keyword evidence="6 9" id="KW-0808">Transferase</keyword>
<keyword evidence="9" id="KW-0368">Histidine biosynthesis</keyword>
<keyword evidence="7 9" id="KW-0663">Pyridoxal phosphate</keyword>
<dbReference type="PANTHER" id="PTHR43643">
    <property type="entry name" value="HISTIDINOL-PHOSPHATE AMINOTRANSFERASE 2"/>
    <property type="match status" value="1"/>
</dbReference>
<dbReference type="EMBL" id="FCOC02000008">
    <property type="protein sequence ID" value="SAL32604.1"/>
    <property type="molecule type" value="Genomic_DNA"/>
</dbReference>
<comment type="subunit">
    <text evidence="4 9">Homodimer.</text>
</comment>